<accession>Q1A0E4</accession>
<evidence type="ECO:0000313" key="1">
    <source>
        <dbReference type="EMBL" id="ABE67392.1"/>
    </source>
</evidence>
<proteinExistence type="predicted"/>
<organism evidence="1 2">
    <name type="scientific">Mycobacterium phage Che12</name>
    <dbReference type="NCBI Taxonomy" id="2911435"/>
    <lineage>
        <taxon>Viruses</taxon>
        <taxon>Duplodnaviria</taxon>
        <taxon>Heunggongvirae</taxon>
        <taxon>Uroviricota</taxon>
        <taxon>Caudoviricetes</taxon>
        <taxon>Fromanvirus</taxon>
        <taxon>Fromanvirus Che12</taxon>
    </lineage>
</organism>
<reference evidence="1 2" key="1">
    <citation type="journal article" date="2006" name="PLoS Genet.">
        <title>Exploring the mycobacteriophage metaproteome: phage genomics as an educational platform.</title>
        <authorList>
            <person name="Hatfull G.F."/>
            <person name="Pedulla M.L."/>
            <person name="Jacobs-Sera D."/>
            <person name="Cichon P.M."/>
            <person name="Foley A."/>
            <person name="Ford M.E."/>
            <person name="Gonda R.M."/>
            <person name="Houtz J.M."/>
            <person name="Hryckowian A.J."/>
            <person name="Kelchner V.A."/>
            <person name="Namburi S."/>
            <person name="Pajcini K.V."/>
            <person name="Popovich M.G."/>
            <person name="Schleicher D.T."/>
            <person name="Simanek B.Z."/>
            <person name="Smith A.L."/>
            <person name="Zdanowicz G.M."/>
            <person name="Kumar V."/>
            <person name="Peebles C.L."/>
            <person name="Jacobs W.R.Jr."/>
            <person name="Lawrence J.G."/>
            <person name="Hendrix R.W."/>
        </authorList>
    </citation>
    <scope>NUCLEOTIDE SEQUENCE [LARGE SCALE GENOMIC DNA]</scope>
</reference>
<keyword evidence="2" id="KW-1185">Reference proteome</keyword>
<name>Q1A0E4_9CAUD</name>
<evidence type="ECO:0000313" key="2">
    <source>
        <dbReference type="Proteomes" id="UP000002541"/>
    </source>
</evidence>
<protein>
    <submittedName>
        <fullName evidence="1">Uncharacterized protein</fullName>
    </submittedName>
</protein>
<sequence>MIRDKILAILLGLPLTPDGDDILDATDKLEEFIIQTYGPPF</sequence>
<dbReference type="KEGG" id="vg:4156933"/>
<dbReference type="RefSeq" id="YP_655652.1">
    <property type="nucleotide sequence ID" value="NC_008203.1"/>
</dbReference>
<dbReference type="Proteomes" id="UP000002541">
    <property type="component" value="Segment"/>
</dbReference>
<gene>
    <name evidence="1" type="primary">73</name>
    <name evidence="1" type="ORF">PBI_CHE12_73</name>
</gene>
<dbReference type="EMBL" id="DQ398043">
    <property type="protein sequence ID" value="ABE67392.1"/>
    <property type="molecule type" value="Genomic_DNA"/>
</dbReference>